<dbReference type="RefSeq" id="WP_264851961.1">
    <property type="nucleotide sequence ID" value="NZ_BRXR01000001.1"/>
</dbReference>
<dbReference type="Gene3D" id="3.30.200.20">
    <property type="entry name" value="Phosphorylase Kinase, domain 1"/>
    <property type="match status" value="1"/>
</dbReference>
<dbReference type="PANTHER" id="PTHR21310:SF42">
    <property type="entry name" value="BIFUNCTIONAL AAC_APH"/>
    <property type="match status" value="1"/>
</dbReference>
<dbReference type="Pfam" id="PF01636">
    <property type="entry name" value="APH"/>
    <property type="match status" value="1"/>
</dbReference>
<comment type="caution">
    <text evidence="2">The sequence shown here is derived from an EMBL/GenBank/DDBJ whole genome shotgun (WGS) entry which is preliminary data.</text>
</comment>
<sequence>MNKYIKIIKEKNPSLIIEKYRFNTEGQNNDIVIVNDNTVFKFPKYLEGIKKMKIEIDILNILKKHSTLDIPEYNYKNLDSFHTGHVYGGYRMIKGVSLRQNVYHNVVRKEIISKQLATFLRELHSIPIEEFYDHEIKFTDTYSEWTNFYDKIETKLFKFMRKEAKDTISKNFDSFLNHDLDFDETIIHGDFGPTNIIFDPNLQTISGIIDFNDVSIGDPATDIASLIGPFGYGEDFVKSFEPFYPKVDDLLDRARFYASTFALQEAMFGLEVGDEAAFNSGIKQYI</sequence>
<reference evidence="2 3" key="1">
    <citation type="journal article" date="2024" name="Int. J. Syst. Evol. Microbiol.">
        <title>Clostridium omnivorum sp. nov., isolated from anoxic soil under the treatment of reductive soil disinfestation.</title>
        <authorList>
            <person name="Ueki A."/>
            <person name="Tonouchi A."/>
            <person name="Kaku N."/>
            <person name="Honma S."/>
            <person name="Ueki K."/>
        </authorList>
    </citation>
    <scope>NUCLEOTIDE SEQUENCE [LARGE SCALE GENOMIC DNA]</scope>
    <source>
        <strain evidence="2 3">E14</strain>
    </source>
</reference>
<dbReference type="InterPro" id="IPR002575">
    <property type="entry name" value="Aminoglycoside_PTrfase"/>
</dbReference>
<protein>
    <submittedName>
        <fullName evidence="2">6'-aminoglycoside N-acetyltransferase</fullName>
    </submittedName>
</protein>
<evidence type="ECO:0000313" key="2">
    <source>
        <dbReference type="EMBL" id="GLC32650.1"/>
    </source>
</evidence>
<dbReference type="SUPFAM" id="SSF56112">
    <property type="entry name" value="Protein kinase-like (PK-like)"/>
    <property type="match status" value="1"/>
</dbReference>
<proteinExistence type="predicted"/>
<dbReference type="InterPro" id="IPR051678">
    <property type="entry name" value="AGP_Transferase"/>
</dbReference>
<evidence type="ECO:0000313" key="3">
    <source>
        <dbReference type="Proteomes" id="UP001208567"/>
    </source>
</evidence>
<dbReference type="Proteomes" id="UP001208567">
    <property type="component" value="Unassembled WGS sequence"/>
</dbReference>
<evidence type="ECO:0000259" key="1">
    <source>
        <dbReference type="Pfam" id="PF01636"/>
    </source>
</evidence>
<accession>A0ABQ5NC97</accession>
<feature type="domain" description="Aminoglycoside phosphotransferase" evidence="1">
    <location>
        <begin position="21"/>
        <end position="237"/>
    </location>
</feature>
<dbReference type="InterPro" id="IPR011009">
    <property type="entry name" value="Kinase-like_dom_sf"/>
</dbReference>
<keyword evidence="3" id="KW-1185">Reference proteome</keyword>
<gene>
    <name evidence="2" type="ORF">bsdE14_40600</name>
</gene>
<dbReference type="EMBL" id="BRXR01000001">
    <property type="protein sequence ID" value="GLC32650.1"/>
    <property type="molecule type" value="Genomic_DNA"/>
</dbReference>
<dbReference type="Gene3D" id="3.90.1200.10">
    <property type="match status" value="1"/>
</dbReference>
<dbReference type="PANTHER" id="PTHR21310">
    <property type="entry name" value="AMINOGLYCOSIDE PHOSPHOTRANSFERASE-RELATED-RELATED"/>
    <property type="match status" value="1"/>
</dbReference>
<organism evidence="2 3">
    <name type="scientific">Clostridium omnivorum</name>
    <dbReference type="NCBI Taxonomy" id="1604902"/>
    <lineage>
        <taxon>Bacteria</taxon>
        <taxon>Bacillati</taxon>
        <taxon>Bacillota</taxon>
        <taxon>Clostridia</taxon>
        <taxon>Eubacteriales</taxon>
        <taxon>Clostridiaceae</taxon>
        <taxon>Clostridium</taxon>
    </lineage>
</organism>
<name>A0ABQ5NC97_9CLOT</name>